<dbReference type="InterPro" id="IPR036179">
    <property type="entry name" value="Ig-like_dom_sf"/>
</dbReference>
<dbReference type="SUPFAM" id="SSF48726">
    <property type="entry name" value="Immunoglobulin"/>
    <property type="match status" value="1"/>
</dbReference>
<dbReference type="Proteomes" id="UP000525565">
    <property type="component" value="Unassembled WGS sequence"/>
</dbReference>
<organism evidence="3 4">
    <name type="scientific">Asarcornis scutulata</name>
    <dbReference type="NCBI Taxonomy" id="75869"/>
    <lineage>
        <taxon>Eukaryota</taxon>
        <taxon>Metazoa</taxon>
        <taxon>Chordata</taxon>
        <taxon>Craniata</taxon>
        <taxon>Vertebrata</taxon>
        <taxon>Euteleostomi</taxon>
        <taxon>Archelosauria</taxon>
        <taxon>Archosauria</taxon>
        <taxon>Dinosauria</taxon>
        <taxon>Saurischia</taxon>
        <taxon>Theropoda</taxon>
        <taxon>Coelurosauria</taxon>
        <taxon>Aves</taxon>
        <taxon>Neognathae</taxon>
        <taxon>Galloanserae</taxon>
        <taxon>Anseriformes</taxon>
        <taxon>Anatidae</taxon>
        <taxon>Anatinae</taxon>
        <taxon>Asarcornis</taxon>
    </lineage>
</organism>
<feature type="non-terminal residue" evidence="3">
    <location>
        <position position="118"/>
    </location>
</feature>
<keyword evidence="4" id="KW-1185">Reference proteome</keyword>
<feature type="domain" description="Ig-like" evidence="2">
    <location>
        <begin position="1"/>
        <end position="75"/>
    </location>
</feature>
<dbReference type="Gene3D" id="2.60.40.10">
    <property type="entry name" value="Immunoglobulins"/>
    <property type="match status" value="2"/>
</dbReference>
<dbReference type="InterPro" id="IPR013783">
    <property type="entry name" value="Ig-like_fold"/>
</dbReference>
<evidence type="ECO:0000313" key="3">
    <source>
        <dbReference type="EMBL" id="NWZ28756.1"/>
    </source>
</evidence>
<reference evidence="3 4" key="1">
    <citation type="submission" date="2019-09" db="EMBL/GenBank/DDBJ databases">
        <title>Bird 10,000 Genomes (B10K) Project - Family phase.</title>
        <authorList>
            <person name="Zhang G."/>
        </authorList>
    </citation>
    <scope>NUCLEOTIDE SEQUENCE [LARGE SCALE GENOMIC DNA]</scope>
    <source>
        <strain evidence="3">OUT-0051</strain>
        <tissue evidence="3">Kidney</tissue>
    </source>
</reference>
<evidence type="ECO:0000256" key="1">
    <source>
        <dbReference type="ARBA" id="ARBA00023319"/>
    </source>
</evidence>
<dbReference type="SMART" id="SM00409">
    <property type="entry name" value="IG"/>
    <property type="match status" value="1"/>
</dbReference>
<dbReference type="PROSITE" id="PS50835">
    <property type="entry name" value="IG_LIKE"/>
    <property type="match status" value="1"/>
</dbReference>
<gene>
    <name evidence="3" type="primary">Il6r</name>
    <name evidence="3" type="ORF">ASASCU_R16397</name>
</gene>
<name>A0A7K7LDL0_9AVES</name>
<comment type="caution">
    <text evidence="3">The sequence shown here is derived from an EMBL/GenBank/DDBJ whole genome shotgun (WGS) entry which is preliminary data.</text>
</comment>
<dbReference type="AlphaFoldDB" id="A0A7K7LDL0"/>
<dbReference type="InterPro" id="IPR003598">
    <property type="entry name" value="Ig_sub2"/>
</dbReference>
<evidence type="ECO:0000259" key="2">
    <source>
        <dbReference type="PROSITE" id="PS50835"/>
    </source>
</evidence>
<keyword evidence="1" id="KW-0393">Immunoglobulin domain</keyword>
<proteinExistence type="predicted"/>
<accession>A0A7K7LDL0</accession>
<dbReference type="SMART" id="SM00408">
    <property type="entry name" value="IGc2"/>
    <property type="match status" value="1"/>
</dbReference>
<evidence type="ECO:0000313" key="4">
    <source>
        <dbReference type="Proteomes" id="UP000525565"/>
    </source>
</evidence>
<dbReference type="EMBL" id="VZSO01000571">
    <property type="protein sequence ID" value="NWZ28756.1"/>
    <property type="molecule type" value="Genomic_DNA"/>
</dbReference>
<dbReference type="Pfam" id="PF00047">
    <property type="entry name" value="ig"/>
    <property type="match status" value="1"/>
</dbReference>
<dbReference type="InterPro" id="IPR007110">
    <property type="entry name" value="Ig-like_dom"/>
</dbReference>
<dbReference type="InterPro" id="IPR013151">
    <property type="entry name" value="Immunoglobulin_dom"/>
</dbReference>
<sequence>LSQDTVLGRPGANVTLTCGAEGPLNGSVAWRMEKRAPAGGRWLAGGHALLLQRLQVEDAGLYSCHAGGRTLRTLRLLVEEPPETPHVSCYRRSHDKDVLCEWRLRAKPSPGTRAMLWV</sequence>
<dbReference type="InterPro" id="IPR003599">
    <property type="entry name" value="Ig_sub"/>
</dbReference>
<protein>
    <submittedName>
        <fullName evidence="3">IL6RA protein</fullName>
    </submittedName>
</protein>
<feature type="non-terminal residue" evidence="3">
    <location>
        <position position="1"/>
    </location>
</feature>